<dbReference type="OrthoDB" id="9813383at2"/>
<keyword evidence="1" id="KW-0328">Glycosyltransferase</keyword>
<evidence type="ECO:0000313" key="1">
    <source>
        <dbReference type="EMBL" id="KAF1085463.1"/>
    </source>
</evidence>
<organism evidence="1 2">
    <name type="scientific">Sporotomaculum syntrophicum</name>
    <dbReference type="NCBI Taxonomy" id="182264"/>
    <lineage>
        <taxon>Bacteria</taxon>
        <taxon>Bacillati</taxon>
        <taxon>Bacillota</taxon>
        <taxon>Clostridia</taxon>
        <taxon>Eubacteriales</taxon>
        <taxon>Desulfallaceae</taxon>
        <taxon>Sporotomaculum</taxon>
    </lineage>
</organism>
<dbReference type="PROSITE" id="PS51273">
    <property type="entry name" value="GATASE_TYPE_1"/>
    <property type="match status" value="1"/>
</dbReference>
<dbReference type="InterPro" id="IPR044668">
    <property type="entry name" value="PuuD-like"/>
</dbReference>
<keyword evidence="1" id="KW-0808">Transferase</keyword>
<dbReference type="CDD" id="cd01745">
    <property type="entry name" value="GATase1_2"/>
    <property type="match status" value="1"/>
</dbReference>
<dbReference type="EC" id="2.4.2.-" evidence="1"/>
<dbReference type="PRINTS" id="PR00096">
    <property type="entry name" value="GATASE"/>
</dbReference>
<name>A0A9D2WQF6_9FIRM</name>
<keyword evidence="2" id="KW-1185">Reference proteome</keyword>
<dbReference type="PANTHER" id="PTHR43235">
    <property type="entry name" value="GLUTAMINE AMIDOTRANSFERASE PB2B2.05-RELATED"/>
    <property type="match status" value="1"/>
</dbReference>
<proteinExistence type="predicted"/>
<keyword evidence="1" id="KW-0315">Glutamine amidotransferase</keyword>
<accession>A0A9D2WQF6</accession>
<reference evidence="1" key="1">
    <citation type="submission" date="2016-02" db="EMBL/GenBank/DDBJ databases">
        <title>Draft Genome Sequence of Sporotomaculum syntrophicum Strain FB, a Syntrophic Benzoate Degrader.</title>
        <authorList>
            <person name="Nobu M.K."/>
            <person name="Narihiro T."/>
            <person name="Qiu Y.-L."/>
            <person name="Ohashi A."/>
            <person name="Liu W.-T."/>
            <person name="Yuji S."/>
        </authorList>
    </citation>
    <scope>NUCLEOTIDE SEQUENCE</scope>
    <source>
        <strain evidence="1">FB</strain>
    </source>
</reference>
<dbReference type="Gene3D" id="3.40.50.880">
    <property type="match status" value="1"/>
</dbReference>
<sequence length="242" mass="27126">MYPLIGITCNYDETTNRYTIGEDYVQAIQAAGGLPLLIPYLNDEHTGHILARLDGLLLSGGGDIDPFFFGEEPWPVNGYIDPLRDMFEIRLAGLALKLGIPILGICRGMQVLNVAAGGSVCQDISLNINRPLQHMQQAPRWYPTHHINIIRGTRLQRILNQDNIRVNSFHHQIIDKLGQNMLVSAFAGDKVPEAIEGEGDKNFILGVQFHPENMYGKYSFILSIFIAFIEACRHYLSSKNYA</sequence>
<protein>
    <submittedName>
        <fullName evidence="1">Glutamine amidotransferase</fullName>
        <ecNumber evidence="1">2.4.2.-</ecNumber>
    </submittedName>
</protein>
<evidence type="ECO:0000313" key="2">
    <source>
        <dbReference type="Proteomes" id="UP000798488"/>
    </source>
</evidence>
<gene>
    <name evidence="1" type="ORF">SPSYN_01605</name>
</gene>
<dbReference type="GO" id="GO:0016757">
    <property type="term" value="F:glycosyltransferase activity"/>
    <property type="evidence" value="ECO:0007669"/>
    <property type="project" value="UniProtKB-KW"/>
</dbReference>
<dbReference type="AlphaFoldDB" id="A0A9D2WQF6"/>
<dbReference type="PANTHER" id="PTHR43235:SF1">
    <property type="entry name" value="GLUTAMINE AMIDOTRANSFERASE PB2B2.05-RELATED"/>
    <property type="match status" value="1"/>
</dbReference>
<dbReference type="EMBL" id="LSRS01000003">
    <property type="protein sequence ID" value="KAF1085463.1"/>
    <property type="molecule type" value="Genomic_DNA"/>
</dbReference>
<dbReference type="GO" id="GO:0006598">
    <property type="term" value="P:polyamine catabolic process"/>
    <property type="evidence" value="ECO:0007669"/>
    <property type="project" value="TreeGrafter"/>
</dbReference>
<dbReference type="InterPro" id="IPR011697">
    <property type="entry name" value="Peptidase_C26"/>
</dbReference>
<dbReference type="SUPFAM" id="SSF52317">
    <property type="entry name" value="Class I glutamine amidotransferase-like"/>
    <property type="match status" value="1"/>
</dbReference>
<dbReference type="GO" id="GO:0005829">
    <property type="term" value="C:cytosol"/>
    <property type="evidence" value="ECO:0007669"/>
    <property type="project" value="TreeGrafter"/>
</dbReference>
<dbReference type="Proteomes" id="UP000798488">
    <property type="component" value="Unassembled WGS sequence"/>
</dbReference>
<dbReference type="RefSeq" id="WP_161821922.1">
    <property type="nucleotide sequence ID" value="NZ_LSRS01000003.1"/>
</dbReference>
<comment type="caution">
    <text evidence="1">The sequence shown here is derived from an EMBL/GenBank/DDBJ whole genome shotgun (WGS) entry which is preliminary data.</text>
</comment>
<dbReference type="FunFam" id="3.40.50.880:FF:000030">
    <property type="entry name" value="Gamma-glutamyl-gamma-aminobutyrate hydrolase PuuD"/>
    <property type="match status" value="1"/>
</dbReference>
<dbReference type="GO" id="GO:0033969">
    <property type="term" value="F:gamma-glutamyl-gamma-aminobutyrate hydrolase activity"/>
    <property type="evidence" value="ECO:0007669"/>
    <property type="project" value="TreeGrafter"/>
</dbReference>
<dbReference type="Pfam" id="PF07722">
    <property type="entry name" value="Peptidase_C26"/>
    <property type="match status" value="1"/>
</dbReference>
<dbReference type="InterPro" id="IPR029062">
    <property type="entry name" value="Class_I_gatase-like"/>
</dbReference>